<evidence type="ECO:0000313" key="8">
    <source>
        <dbReference type="Proteomes" id="UP000033710"/>
    </source>
</evidence>
<evidence type="ECO:0000313" key="7">
    <source>
        <dbReference type="EMBL" id="KJR81035.1"/>
    </source>
</evidence>
<keyword evidence="3 4" id="KW-0560">Oxidoreductase</keyword>
<comment type="similarity">
    <text evidence="1 4">Belongs to the aldehyde dehydrogenase family.</text>
</comment>
<evidence type="ECO:0000259" key="6">
    <source>
        <dbReference type="Pfam" id="PF00171"/>
    </source>
</evidence>
<dbReference type="PIRSF" id="PIRSF036492">
    <property type="entry name" value="ALDH"/>
    <property type="match status" value="1"/>
</dbReference>
<reference evidence="7 8" key="1">
    <citation type="journal article" date="2014" name="BMC Genomics">
        <title>Comparative genomics of the major fungal agents of human and animal Sporotrichosis: Sporothrix schenckii and Sporothrix brasiliensis.</title>
        <authorList>
            <person name="Teixeira M.M."/>
            <person name="de Almeida L.G."/>
            <person name="Kubitschek-Barreira P."/>
            <person name="Alves F.L."/>
            <person name="Kioshima E.S."/>
            <person name="Abadio A.K."/>
            <person name="Fernandes L."/>
            <person name="Derengowski L.S."/>
            <person name="Ferreira K.S."/>
            <person name="Souza R.C."/>
            <person name="Ruiz J.C."/>
            <person name="de Andrade N.C."/>
            <person name="Paes H.C."/>
            <person name="Nicola A.M."/>
            <person name="Albuquerque P."/>
            <person name="Gerber A.L."/>
            <person name="Martins V.P."/>
            <person name="Peconick L.D."/>
            <person name="Neto A.V."/>
            <person name="Chaucanez C.B."/>
            <person name="Silva P.A."/>
            <person name="Cunha O.L."/>
            <person name="de Oliveira F.F."/>
            <person name="dos Santos T.C."/>
            <person name="Barros A.L."/>
            <person name="Soares M.A."/>
            <person name="de Oliveira L.M."/>
            <person name="Marini M.M."/>
            <person name="Villalobos-Duno H."/>
            <person name="Cunha M.M."/>
            <person name="de Hoog S."/>
            <person name="da Silveira J.F."/>
            <person name="Henrissat B."/>
            <person name="Nino-Vega G.A."/>
            <person name="Cisalpino P.S."/>
            <person name="Mora-Montes H.M."/>
            <person name="Almeida S.R."/>
            <person name="Stajich J.E."/>
            <person name="Lopes-Bezerra L.M."/>
            <person name="Vasconcelos A.T."/>
            <person name="Felipe M.S."/>
        </authorList>
    </citation>
    <scope>NUCLEOTIDE SEQUENCE [LARGE SCALE GENOMIC DNA]</scope>
    <source>
        <strain evidence="7 8">1099-18</strain>
    </source>
</reference>
<dbReference type="EMBL" id="AXCR01000012">
    <property type="protein sequence ID" value="KJR81035.1"/>
    <property type="molecule type" value="Genomic_DNA"/>
</dbReference>
<dbReference type="InterPro" id="IPR012394">
    <property type="entry name" value="Aldehyde_DH_NAD(P)"/>
</dbReference>
<dbReference type="OrthoDB" id="440325at2759"/>
<dbReference type="CDD" id="cd07135">
    <property type="entry name" value="ALDH_F14-YMR110C"/>
    <property type="match status" value="1"/>
</dbReference>
<evidence type="ECO:0000256" key="4">
    <source>
        <dbReference type="PIRNR" id="PIRNR036492"/>
    </source>
</evidence>
<sequence length="556" mass="60733">MATKSIEIPPFAATDLKSVSAKCNTAVAAFRTNRTKDLAYRKTQLRKLYWATVDYTPKLIEALRRDLNKSAYESRMTEIDFVTNDCLFLLSQLDKLAADEKLGSPDIGLTFYAAGLRTRKEPLGAVLIIGAYNYPVNLLLCPLVGAIAAGCTAVVKPSEVAPNVAMVLKELIESALDPEAYSVVNGAVPETTALLDFRDPGELGQIDGEERGWGKIFYTGGRQVARIVAAKAAQTLTPVTLELGGRNPAFVTANADLALAARRLLWGKTLGAGQVCMSANYILVQRNVVDTFIQGLKDAHKKTFPNGARNSELAHIANERHFARIKKMLDDTKGKIVLGGEMDQKTLFMEPTCVLVDSVEDPMIQQESFGPIFSILPVDSLPSAIHIANQVDPTPLSLYTFGSKAENEKVLREVTSGGASINDSFMHGSPNTVSFGGVGHSGTGAYRGRASFDVFTHRRSVAETPSWMEGLLRVRYMPYDWSNRRMVDFLAAKPNFDRNGNVNKGLGYWLRLVLGLGSRNAQGALLRWCSCVVVLLAALAHRDQQGLLTYIRSLRA</sequence>
<dbReference type="FunFam" id="3.40.605.10:FF:000004">
    <property type="entry name" value="Aldehyde dehydrogenase"/>
    <property type="match status" value="1"/>
</dbReference>
<dbReference type="Pfam" id="PF00171">
    <property type="entry name" value="Aldedh"/>
    <property type="match status" value="1"/>
</dbReference>
<name>A0A0F2LX15_SPOSC</name>
<dbReference type="GO" id="GO:0004029">
    <property type="term" value="F:aldehyde dehydrogenase (NAD+) activity"/>
    <property type="evidence" value="ECO:0007669"/>
    <property type="project" value="TreeGrafter"/>
</dbReference>
<dbReference type="VEuPathDB" id="FungiDB:SPSK_05142"/>
<dbReference type="RefSeq" id="XP_016583711.1">
    <property type="nucleotide sequence ID" value="XM_016731892.1"/>
</dbReference>
<reference evidence="7 8" key="2">
    <citation type="journal article" date="2015" name="Eukaryot. Cell">
        <title>Asexual propagation of a virulent clone complex in a human and feline outbreak of sporotrichosis.</title>
        <authorList>
            <person name="Teixeira Mde M."/>
            <person name="Rodrigues A.M."/>
            <person name="Tsui C.K."/>
            <person name="de Almeida L.G."/>
            <person name="Van Diepeningen A.D."/>
            <person name="van den Ende B.G."/>
            <person name="Fernandes G.F."/>
            <person name="Kano R."/>
            <person name="Hamelin R.C."/>
            <person name="Lopes-Bezerra L.M."/>
            <person name="Vasconcelos A.T."/>
            <person name="de Hoog S."/>
            <person name="de Camargo Z.P."/>
            <person name="Felipe M.S."/>
        </authorList>
    </citation>
    <scope>NUCLEOTIDE SEQUENCE [LARGE SCALE GENOMIC DNA]</scope>
    <source>
        <strain evidence="7 8">1099-18</strain>
    </source>
</reference>
<dbReference type="GO" id="GO:0006081">
    <property type="term" value="P:aldehyde metabolic process"/>
    <property type="evidence" value="ECO:0007669"/>
    <property type="project" value="InterPro"/>
</dbReference>
<dbReference type="InterPro" id="IPR016163">
    <property type="entry name" value="Ald_DH_C"/>
</dbReference>
<accession>A0A0F2LX15</accession>
<feature type="active site" evidence="5">
    <location>
        <position position="276"/>
    </location>
</feature>
<evidence type="ECO:0000256" key="3">
    <source>
        <dbReference type="ARBA" id="ARBA00023002"/>
    </source>
</evidence>
<evidence type="ECO:0000256" key="1">
    <source>
        <dbReference type="ARBA" id="ARBA00009986"/>
    </source>
</evidence>
<gene>
    <name evidence="7" type="ORF">SPSK_05142</name>
</gene>
<dbReference type="InterPro" id="IPR016162">
    <property type="entry name" value="Ald_DH_N"/>
</dbReference>
<dbReference type="Gene3D" id="3.40.309.10">
    <property type="entry name" value="Aldehyde Dehydrogenase, Chain A, domain 2"/>
    <property type="match status" value="1"/>
</dbReference>
<evidence type="ECO:0000256" key="5">
    <source>
        <dbReference type="PIRSR" id="PIRSR036492-1"/>
    </source>
</evidence>
<dbReference type="KEGG" id="ssck:SPSK_05142"/>
<dbReference type="Gene3D" id="3.40.605.10">
    <property type="entry name" value="Aldehyde Dehydrogenase, Chain A, domain 1"/>
    <property type="match status" value="1"/>
</dbReference>
<keyword evidence="2" id="KW-0125">Carotenoid biosynthesis</keyword>
<feature type="active site" evidence="5">
    <location>
        <position position="242"/>
    </location>
</feature>
<dbReference type="InterPro" id="IPR016161">
    <property type="entry name" value="Ald_DH/histidinol_DH"/>
</dbReference>
<evidence type="ECO:0000256" key="2">
    <source>
        <dbReference type="ARBA" id="ARBA00022746"/>
    </source>
</evidence>
<dbReference type="InterPro" id="IPR015590">
    <property type="entry name" value="Aldehyde_DH_dom"/>
</dbReference>
<dbReference type="GO" id="GO:0016117">
    <property type="term" value="P:carotenoid biosynthetic process"/>
    <property type="evidence" value="ECO:0007669"/>
    <property type="project" value="UniProtKB-KW"/>
</dbReference>
<dbReference type="GO" id="GO:0005737">
    <property type="term" value="C:cytoplasm"/>
    <property type="evidence" value="ECO:0007669"/>
    <property type="project" value="TreeGrafter"/>
</dbReference>
<dbReference type="SUPFAM" id="SSF53720">
    <property type="entry name" value="ALDH-like"/>
    <property type="match status" value="1"/>
</dbReference>
<dbReference type="GeneID" id="27667169"/>
<dbReference type="PANTHER" id="PTHR43570">
    <property type="entry name" value="ALDEHYDE DEHYDROGENASE"/>
    <property type="match status" value="1"/>
</dbReference>
<dbReference type="AlphaFoldDB" id="A0A0F2LX15"/>
<proteinExistence type="inferred from homology"/>
<dbReference type="Proteomes" id="UP000033710">
    <property type="component" value="Unassembled WGS sequence"/>
</dbReference>
<dbReference type="PANTHER" id="PTHR43570:SF11">
    <property type="entry name" value="ALDEHYDE DEHYDROGENASE"/>
    <property type="match status" value="1"/>
</dbReference>
<comment type="caution">
    <text evidence="7">The sequence shown here is derived from an EMBL/GenBank/DDBJ whole genome shotgun (WGS) entry which is preliminary data.</text>
</comment>
<protein>
    <recommendedName>
        <fullName evidence="4">Aldehyde dehydrogenase</fullName>
    </recommendedName>
</protein>
<feature type="domain" description="Aldehyde dehydrogenase" evidence="6">
    <location>
        <begin position="11"/>
        <end position="461"/>
    </location>
</feature>
<organism evidence="7 8">
    <name type="scientific">Sporothrix schenckii 1099-18</name>
    <dbReference type="NCBI Taxonomy" id="1397361"/>
    <lineage>
        <taxon>Eukaryota</taxon>
        <taxon>Fungi</taxon>
        <taxon>Dikarya</taxon>
        <taxon>Ascomycota</taxon>
        <taxon>Pezizomycotina</taxon>
        <taxon>Sordariomycetes</taxon>
        <taxon>Sordariomycetidae</taxon>
        <taxon>Ophiostomatales</taxon>
        <taxon>Ophiostomataceae</taxon>
        <taxon>Sporothrix</taxon>
    </lineage>
</organism>